<dbReference type="SUPFAM" id="SSF56300">
    <property type="entry name" value="Metallo-dependent phosphatases"/>
    <property type="match status" value="1"/>
</dbReference>
<dbReference type="InterPro" id="IPR050535">
    <property type="entry name" value="DNA_Repair-Maintenance_Comp"/>
</dbReference>
<name>A0A133UYF2_9EURY</name>
<dbReference type="EMBL" id="LHXU01000064">
    <property type="protein sequence ID" value="KXA99230.1"/>
    <property type="molecule type" value="Genomic_DNA"/>
</dbReference>
<dbReference type="InterPro" id="IPR029052">
    <property type="entry name" value="Metallo-depent_PP-like"/>
</dbReference>
<evidence type="ECO:0000313" key="2">
    <source>
        <dbReference type="EMBL" id="KXA99230.1"/>
    </source>
</evidence>
<sequence length="343" mass="39293">MHLQEGNPKTIQALKNVLDTAKKEKADLVTVSGDLFHSREDAEVLRPRLRDIFTDNPFKVLAIPGNHDEGAYRGNLDWGPDLEVATEKPFEVREFGDHNLVALPFQDELTTELYDRVKEVSEELSGGVLLLHCTLDIGYSAGSFGEEETVRYFPVTSSVLSEWDFDFILAGHFHGSTDVRKLDNGGEFIYPGSPVSLSWSEIGRRRAVLLDLAKGDREEFILNTFYRDMFNRTIRPGGENEFIEEAEDWLRERSEENCHLRVIPEGHITVDETEFRESLENVCKGADISHEGYENVEKVLNHTLFKRFKKTLDSKEEIENEEEVESKVIEAMSRLLARRELRS</sequence>
<evidence type="ECO:0000259" key="1">
    <source>
        <dbReference type="Pfam" id="PF00149"/>
    </source>
</evidence>
<protein>
    <recommendedName>
        <fullName evidence="1">Calcineurin-like phosphoesterase domain-containing protein</fullName>
    </recommendedName>
</protein>
<organism evidence="2 3">
    <name type="scientific">candidate division MSBL1 archaeon SCGC-AAA259M10</name>
    <dbReference type="NCBI Taxonomy" id="1698270"/>
    <lineage>
        <taxon>Archaea</taxon>
        <taxon>Methanobacteriati</taxon>
        <taxon>Methanobacteriota</taxon>
        <taxon>candidate division MSBL1</taxon>
    </lineage>
</organism>
<dbReference type="GO" id="GO:0016787">
    <property type="term" value="F:hydrolase activity"/>
    <property type="evidence" value="ECO:0007669"/>
    <property type="project" value="InterPro"/>
</dbReference>
<feature type="domain" description="Calcineurin-like phosphoesterase" evidence="1">
    <location>
        <begin position="10"/>
        <end position="175"/>
    </location>
</feature>
<gene>
    <name evidence="2" type="ORF">AKJ40_03655</name>
</gene>
<comment type="caution">
    <text evidence="2">The sequence shown here is derived from an EMBL/GenBank/DDBJ whole genome shotgun (WGS) entry which is preliminary data.</text>
</comment>
<dbReference type="InterPro" id="IPR004843">
    <property type="entry name" value="Calcineurin-like_PHP"/>
</dbReference>
<accession>A0A133UYF2</accession>
<dbReference type="PANTHER" id="PTHR30337">
    <property type="entry name" value="COMPONENT OF ATP-DEPENDENT DSDNA EXONUCLEASE"/>
    <property type="match status" value="1"/>
</dbReference>
<dbReference type="Gene3D" id="3.60.21.10">
    <property type="match status" value="1"/>
</dbReference>
<dbReference type="Proteomes" id="UP000070341">
    <property type="component" value="Unassembled WGS sequence"/>
</dbReference>
<reference evidence="2 3" key="1">
    <citation type="journal article" date="2016" name="Sci. Rep.">
        <title>Metabolic traits of an uncultured archaeal lineage -MSBL1- from brine pools of the Red Sea.</title>
        <authorList>
            <person name="Mwirichia R."/>
            <person name="Alam I."/>
            <person name="Rashid M."/>
            <person name="Vinu M."/>
            <person name="Ba-Alawi W."/>
            <person name="Anthony Kamau A."/>
            <person name="Kamanda Ngugi D."/>
            <person name="Goker M."/>
            <person name="Klenk H.P."/>
            <person name="Bajic V."/>
            <person name="Stingl U."/>
        </authorList>
    </citation>
    <scope>NUCLEOTIDE SEQUENCE [LARGE SCALE GENOMIC DNA]</scope>
    <source>
        <strain evidence="2">SCGC-AAA259M10</strain>
    </source>
</reference>
<keyword evidence="3" id="KW-1185">Reference proteome</keyword>
<dbReference type="AlphaFoldDB" id="A0A133UYF2"/>
<evidence type="ECO:0000313" key="3">
    <source>
        <dbReference type="Proteomes" id="UP000070341"/>
    </source>
</evidence>
<dbReference type="Pfam" id="PF00149">
    <property type="entry name" value="Metallophos"/>
    <property type="match status" value="1"/>
</dbReference>
<proteinExistence type="predicted"/>